<evidence type="ECO:0000256" key="1">
    <source>
        <dbReference type="SAM" id="MobiDB-lite"/>
    </source>
</evidence>
<reference evidence="3 4" key="1">
    <citation type="submission" date="2018-01" db="EMBL/GenBank/DDBJ databases">
        <title>Draft genome sequence of Jiangella sp. GTF31.</title>
        <authorList>
            <person name="Sahin N."/>
            <person name="Ay H."/>
            <person name="Saygin H."/>
        </authorList>
    </citation>
    <scope>NUCLEOTIDE SEQUENCE [LARGE SCALE GENOMIC DNA]</scope>
    <source>
        <strain evidence="3 4">GTF31</strain>
    </source>
</reference>
<feature type="compositionally biased region" description="Basic and acidic residues" evidence="1">
    <location>
        <begin position="183"/>
        <end position="197"/>
    </location>
</feature>
<comment type="caution">
    <text evidence="3">The sequence shown here is derived from an EMBL/GenBank/DDBJ whole genome shotgun (WGS) entry which is preliminary data.</text>
</comment>
<name>A0A2W2BKS2_9ACTN</name>
<gene>
    <name evidence="3" type="ORF">C1I92_00055</name>
</gene>
<evidence type="ECO:0000313" key="4">
    <source>
        <dbReference type="Proteomes" id="UP000248764"/>
    </source>
</evidence>
<dbReference type="CDD" id="cd00085">
    <property type="entry name" value="HNHc"/>
    <property type="match status" value="1"/>
</dbReference>
<dbReference type="AlphaFoldDB" id="A0A2W2BKS2"/>
<evidence type="ECO:0000313" key="3">
    <source>
        <dbReference type="EMBL" id="PZF86612.1"/>
    </source>
</evidence>
<dbReference type="InterPro" id="IPR003615">
    <property type="entry name" value="HNH_nuc"/>
</dbReference>
<dbReference type="Gene3D" id="1.10.30.50">
    <property type="match status" value="1"/>
</dbReference>
<protein>
    <recommendedName>
        <fullName evidence="2">HNH nuclease domain-containing protein</fullName>
    </recommendedName>
</protein>
<dbReference type="RefSeq" id="WP_111252612.1">
    <property type="nucleotide sequence ID" value="NZ_POTW01000001.1"/>
</dbReference>
<sequence length="487" mass="51839">MSDPIDHLAAAPPGPGLAALLARVDLTVLPAHELVVVAQARQRQLAHDEAALLRVFAELAARPEYQRCSAPDDLTPGHTHQAVQAAGDEVSLALRWTPGRATARVALAVELEEDLPDTLASLATGHIDADKARLIAERTRCLPDLALRRRVEAAVLPCARTHTRWTLDQRLRREVIAADPAGAEERHRRAARDRQVSRPEPAAPGGEDGMATMTLCGPAEDLTTLWAATDAAARHTRTSGDPRTLDQLRFDLLTGQAWTALETGHLGCCHPACANAPGATAPTRPPDPGRPAVPAACGGPVVLGQRRGRGAVVQVTVPITALLGDDGVPGELDGYGPITAGAARRIATDATMRRLLTDPADGRLLEYGRTTYAPPADLAAHVVARDRTCRFPTCHRTATEAEIDHKIPYARGGTTDPANAWALHTGHHRAKTWHAFTITTDTHVTTWWTTPAGHRYPVEPEAIGANLVAPAPALQPAGTACVETPPF</sequence>
<evidence type="ECO:0000259" key="2">
    <source>
        <dbReference type="SMART" id="SM00507"/>
    </source>
</evidence>
<dbReference type="EMBL" id="POTW01000001">
    <property type="protein sequence ID" value="PZF86612.1"/>
    <property type="molecule type" value="Genomic_DNA"/>
</dbReference>
<keyword evidence="4" id="KW-1185">Reference proteome</keyword>
<proteinExistence type="predicted"/>
<organism evidence="3 4">
    <name type="scientific">Jiangella anatolica</name>
    <dbReference type="NCBI Taxonomy" id="2670374"/>
    <lineage>
        <taxon>Bacteria</taxon>
        <taxon>Bacillati</taxon>
        <taxon>Actinomycetota</taxon>
        <taxon>Actinomycetes</taxon>
        <taxon>Jiangellales</taxon>
        <taxon>Jiangellaceae</taxon>
        <taxon>Jiangella</taxon>
    </lineage>
</organism>
<dbReference type="Pfam" id="PF02720">
    <property type="entry name" value="DUF222"/>
    <property type="match status" value="1"/>
</dbReference>
<dbReference type="Proteomes" id="UP000248764">
    <property type="component" value="Unassembled WGS sequence"/>
</dbReference>
<feature type="domain" description="HNH nuclease" evidence="2">
    <location>
        <begin position="377"/>
        <end position="429"/>
    </location>
</feature>
<dbReference type="SMART" id="SM00507">
    <property type="entry name" value="HNHc"/>
    <property type="match status" value="1"/>
</dbReference>
<dbReference type="InterPro" id="IPR003870">
    <property type="entry name" value="DUF222"/>
</dbReference>
<feature type="region of interest" description="Disordered" evidence="1">
    <location>
        <begin position="179"/>
        <end position="214"/>
    </location>
</feature>
<accession>A0A2W2BKS2</accession>